<dbReference type="GO" id="GO:0016052">
    <property type="term" value="P:carbohydrate catabolic process"/>
    <property type="evidence" value="ECO:0007669"/>
    <property type="project" value="UniProtKB-ARBA"/>
</dbReference>
<dbReference type="PANTHER" id="PTHR11452:SF75">
    <property type="entry name" value="ALPHA-GALACTOSIDASE MEL1"/>
    <property type="match status" value="1"/>
</dbReference>
<dbReference type="Gene3D" id="2.60.40.1180">
    <property type="entry name" value="Golgi alpha-mannosidase II"/>
    <property type="match status" value="1"/>
</dbReference>
<keyword evidence="6 8" id="KW-1015">Disulfide bond</keyword>
<evidence type="ECO:0000259" key="9">
    <source>
        <dbReference type="Pfam" id="PF17801"/>
    </source>
</evidence>
<evidence type="ECO:0000256" key="7">
    <source>
        <dbReference type="ARBA" id="ARBA00023295"/>
    </source>
</evidence>
<sequence>MFYRVLLNLKKMKKIVILILVFTSINTFSQKFEGLAETPPLGWNSWNTFATDINEQLVKDIADKFVELGLKEAGYEYIVLDDGWMAKERDTHGNLIADPIKFPSGMKALADYIHSKGLKFGLYNCAGSKTCAGYPGSRGFEYQDARSYASWDVDYLKYDWCNTDKLNAEGAYITMRDALKAAGRPVVFSICEWGDNEPWKWAKDVGHAWRVTGDIINCWDCEVGHGSWSSWGVWKIINMRKDIRKVAGPGHWNDFDMMEVGNGMADAEDRTHFAMWTMLTSPLIMGNDLRVASKETIKTLANKEVIAVNQDKLGIQGFRFSNEGDFEIWIKPLENDAWAITFVNMSDKPLSLNFDWEKHDIGDDVNGKRMEAKQQKFKIRDLFNHKNLGDTSKNLMAEIQSHDVLMVKLEKK</sequence>
<dbReference type="PRINTS" id="PR00740">
    <property type="entry name" value="GLHYDRLASE27"/>
</dbReference>
<feature type="domain" description="Alpha galactosidase C-terminal" evidence="9">
    <location>
        <begin position="323"/>
        <end position="409"/>
    </location>
</feature>
<dbReference type="Proteomes" id="UP000198412">
    <property type="component" value="Unassembled WGS sequence"/>
</dbReference>
<reference evidence="11" key="1">
    <citation type="submission" date="2017-06" db="EMBL/GenBank/DDBJ databases">
        <authorList>
            <person name="Varghese N."/>
            <person name="Submissions S."/>
        </authorList>
    </citation>
    <scope>NUCLEOTIDE SEQUENCE [LARGE SCALE GENOMIC DNA]</scope>
    <source>
        <strain evidence="11">DSM 27993</strain>
    </source>
</reference>
<dbReference type="PANTHER" id="PTHR11452">
    <property type="entry name" value="ALPHA-GALACTOSIDASE/ALPHA-N-ACETYLGALACTOSAMINIDASE"/>
    <property type="match status" value="1"/>
</dbReference>
<dbReference type="EMBL" id="FZNX01000001">
    <property type="protein sequence ID" value="SNR31297.1"/>
    <property type="molecule type" value="Genomic_DNA"/>
</dbReference>
<comment type="catalytic activity">
    <reaction evidence="1 8">
        <text>Hydrolysis of terminal, non-reducing alpha-D-galactose residues in alpha-D-galactosides, including galactose oligosaccharides, galactomannans and galactolipids.</text>
        <dbReference type="EC" id="3.2.1.22"/>
    </reaction>
</comment>
<evidence type="ECO:0000256" key="1">
    <source>
        <dbReference type="ARBA" id="ARBA00001255"/>
    </source>
</evidence>
<protein>
    <recommendedName>
        <fullName evidence="3 8">Alpha-galactosidase</fullName>
        <ecNumber evidence="3 8">3.2.1.22</ecNumber>
    </recommendedName>
    <alternativeName>
        <fullName evidence="8">Melibiase</fullName>
    </alternativeName>
</protein>
<dbReference type="Gene3D" id="3.20.20.70">
    <property type="entry name" value="Aldolase class I"/>
    <property type="match status" value="1"/>
</dbReference>
<dbReference type="InterPro" id="IPR041233">
    <property type="entry name" value="Melibiase_C"/>
</dbReference>
<evidence type="ECO:0000256" key="8">
    <source>
        <dbReference type="RuleBase" id="RU361168"/>
    </source>
</evidence>
<dbReference type="Pfam" id="PF16499">
    <property type="entry name" value="Melibiase_2"/>
    <property type="match status" value="1"/>
</dbReference>
<evidence type="ECO:0000256" key="3">
    <source>
        <dbReference type="ARBA" id="ARBA00012755"/>
    </source>
</evidence>
<evidence type="ECO:0000313" key="10">
    <source>
        <dbReference type="EMBL" id="SNR31297.1"/>
    </source>
</evidence>
<dbReference type="SUPFAM" id="SSF51011">
    <property type="entry name" value="Glycosyl hydrolase domain"/>
    <property type="match status" value="1"/>
</dbReference>
<dbReference type="Pfam" id="PF17801">
    <property type="entry name" value="Melibiase_C"/>
    <property type="match status" value="1"/>
</dbReference>
<keyword evidence="7 8" id="KW-0326">Glycosidase</keyword>
<dbReference type="InterPro" id="IPR013785">
    <property type="entry name" value="Aldolase_TIM"/>
</dbReference>
<dbReference type="InterPro" id="IPR017853">
    <property type="entry name" value="GH"/>
</dbReference>
<accession>A0A238VB78</accession>
<dbReference type="EC" id="3.2.1.22" evidence="3 8"/>
<comment type="similarity">
    <text evidence="2 8">Belongs to the glycosyl hydrolase 27 family.</text>
</comment>
<dbReference type="GO" id="GO:0004557">
    <property type="term" value="F:alpha-galactosidase activity"/>
    <property type="evidence" value="ECO:0007669"/>
    <property type="project" value="UniProtKB-EC"/>
</dbReference>
<keyword evidence="4" id="KW-0732">Signal</keyword>
<dbReference type="InterPro" id="IPR013780">
    <property type="entry name" value="Glyco_hydro_b"/>
</dbReference>
<dbReference type="PROSITE" id="PS00512">
    <property type="entry name" value="ALPHA_GALACTOSIDASE"/>
    <property type="match status" value="1"/>
</dbReference>
<evidence type="ECO:0000313" key="11">
    <source>
        <dbReference type="Proteomes" id="UP000198412"/>
    </source>
</evidence>
<dbReference type="FunFam" id="3.20.20.70:FF:000202">
    <property type="entry name" value="Alpha-galactosidase"/>
    <property type="match status" value="1"/>
</dbReference>
<keyword evidence="5 8" id="KW-0378">Hydrolase</keyword>
<evidence type="ECO:0000256" key="6">
    <source>
        <dbReference type="ARBA" id="ARBA00023157"/>
    </source>
</evidence>
<dbReference type="InterPro" id="IPR002241">
    <property type="entry name" value="Glyco_hydro_27"/>
</dbReference>
<organism evidence="10 11">
    <name type="scientific">Lutibacter flavus</name>
    <dbReference type="NCBI Taxonomy" id="691689"/>
    <lineage>
        <taxon>Bacteria</taxon>
        <taxon>Pseudomonadati</taxon>
        <taxon>Bacteroidota</taxon>
        <taxon>Flavobacteriia</taxon>
        <taxon>Flavobacteriales</taxon>
        <taxon>Flavobacteriaceae</taxon>
        <taxon>Lutibacter</taxon>
    </lineage>
</organism>
<dbReference type="CDD" id="cd14792">
    <property type="entry name" value="GH27"/>
    <property type="match status" value="1"/>
</dbReference>
<keyword evidence="11" id="KW-1185">Reference proteome</keyword>
<evidence type="ECO:0000256" key="2">
    <source>
        <dbReference type="ARBA" id="ARBA00009743"/>
    </source>
</evidence>
<dbReference type="InterPro" id="IPR000111">
    <property type="entry name" value="Glyco_hydro_27/36_CS"/>
</dbReference>
<evidence type="ECO:0000256" key="5">
    <source>
        <dbReference type="ARBA" id="ARBA00022801"/>
    </source>
</evidence>
<name>A0A238VB78_9FLAO</name>
<gene>
    <name evidence="10" type="ORF">SAMN04488111_0180</name>
</gene>
<evidence type="ECO:0000256" key="4">
    <source>
        <dbReference type="ARBA" id="ARBA00022729"/>
    </source>
</evidence>
<dbReference type="AlphaFoldDB" id="A0A238VB78"/>
<proteinExistence type="inferred from homology"/>
<dbReference type="SUPFAM" id="SSF51445">
    <property type="entry name" value="(Trans)glycosidases"/>
    <property type="match status" value="1"/>
</dbReference>